<keyword evidence="1 5" id="KW-0489">Methyltransferase</keyword>
<evidence type="ECO:0000256" key="4">
    <source>
        <dbReference type="ARBA" id="ARBA00048391"/>
    </source>
</evidence>
<evidence type="ECO:0000259" key="6">
    <source>
        <dbReference type="Pfam" id="PF05175"/>
    </source>
</evidence>
<dbReference type="GO" id="GO:0003676">
    <property type="term" value="F:nucleic acid binding"/>
    <property type="evidence" value="ECO:0007669"/>
    <property type="project" value="InterPro"/>
</dbReference>
<reference evidence="8 9" key="1">
    <citation type="submission" date="2020-05" db="EMBL/GenBank/DDBJ databases">
        <title>Streptobacillus felis strain LHL191014123.</title>
        <authorList>
            <person name="Fawzy A."/>
            <person name="Rau J."/>
            <person name="Risse K."/>
            <person name="Schauerte N."/>
            <person name="Geiger C."/>
            <person name="Blom J."/>
            <person name="Imirzalioglu C."/>
            <person name="Falgenhauer J."/>
            <person name="Bach A."/>
            <person name="Herden C."/>
            <person name="Eisenberg T."/>
        </authorList>
    </citation>
    <scope>NUCLEOTIDE SEQUENCE [LARGE SCALE GENOMIC DNA]</scope>
    <source>
        <strain evidence="8 9">LHL191014123</strain>
    </source>
</reference>
<name>A0A7Z0PFF2_9FUSO</name>
<accession>A0A7Z0PFF2</accession>
<proteinExistence type="inferred from homology"/>
<comment type="catalytic activity">
    <reaction evidence="4 5">
        <text>L-glutaminyl-[peptide chain release factor] + S-adenosyl-L-methionine = N(5)-methyl-L-glutaminyl-[peptide chain release factor] + S-adenosyl-L-homocysteine + H(+)</text>
        <dbReference type="Rhea" id="RHEA:42896"/>
        <dbReference type="Rhea" id="RHEA-COMP:10271"/>
        <dbReference type="Rhea" id="RHEA-COMP:10272"/>
        <dbReference type="ChEBI" id="CHEBI:15378"/>
        <dbReference type="ChEBI" id="CHEBI:30011"/>
        <dbReference type="ChEBI" id="CHEBI:57856"/>
        <dbReference type="ChEBI" id="CHEBI:59789"/>
        <dbReference type="ChEBI" id="CHEBI:61891"/>
        <dbReference type="EC" id="2.1.1.297"/>
    </reaction>
</comment>
<dbReference type="Proteomes" id="UP000526184">
    <property type="component" value="Unassembled WGS sequence"/>
</dbReference>
<keyword evidence="2 5" id="KW-0808">Transferase</keyword>
<feature type="domain" description="Release factor glutamine methyltransferase N-terminal" evidence="7">
    <location>
        <begin position="8"/>
        <end position="61"/>
    </location>
</feature>
<evidence type="ECO:0000256" key="5">
    <source>
        <dbReference type="HAMAP-Rule" id="MF_02126"/>
    </source>
</evidence>
<dbReference type="InterPro" id="IPR050320">
    <property type="entry name" value="N5-glutamine_MTase"/>
</dbReference>
<dbReference type="InterPro" id="IPR002052">
    <property type="entry name" value="DNA_methylase_N6_adenine_CS"/>
</dbReference>
<keyword evidence="3 5" id="KW-0949">S-adenosyl-L-methionine</keyword>
<sequence length="358" mass="41089">MDDTLLNLLNKSVKYLENKGVPKARFVVEKIMSEILVLDRISLYSNFERIVSNEEKELLKQKLLSYNENKKEEIVLDTVRDYYEKTKLYLDKKGISESNIITNIIFSNLLNTDLSLLFTKYSTILDEEKKSKLREILKKFVDKKIPIQYIFNEQVFYGYSFYVDKNVLIPRIDTEVVVEKSLELIDKINNPKVLDMGTGSGAIALTIGLENPSSKILAVDISENALKVAKKNSEILKVSNVKFLHSDLFLNVTYRDFDLIVSNPPYISKDEVGVMGEDVLLHEPENALFADLGGLYFYYEISKNALNYLKDGGYLLFEIGYMQGKKVKEILESFNYQDVCIGKDLTGNDRFVYGKKKG</sequence>
<comment type="function">
    <text evidence="5">Methylates the class 1 translation termination release factors RF1/PrfA and RF2/PrfB on the glutamine residue of the universally conserved GGQ motif.</text>
</comment>
<dbReference type="EC" id="2.1.1.297" evidence="5"/>
<evidence type="ECO:0000256" key="2">
    <source>
        <dbReference type="ARBA" id="ARBA00022679"/>
    </source>
</evidence>
<dbReference type="PANTHER" id="PTHR18895:SF74">
    <property type="entry name" value="MTRF1L RELEASE FACTOR GLUTAMINE METHYLTRANSFERASE"/>
    <property type="match status" value="1"/>
</dbReference>
<dbReference type="InterPro" id="IPR040758">
    <property type="entry name" value="PrmC_N"/>
</dbReference>
<dbReference type="AlphaFoldDB" id="A0A7Z0PFF2"/>
<dbReference type="InterPro" id="IPR019874">
    <property type="entry name" value="RF_methyltr_PrmC"/>
</dbReference>
<feature type="binding site" evidence="5">
    <location>
        <begin position="263"/>
        <end position="266"/>
    </location>
    <ligand>
        <name>substrate</name>
    </ligand>
</feature>
<dbReference type="SUPFAM" id="SSF53335">
    <property type="entry name" value="S-adenosyl-L-methionine-dependent methyltransferases"/>
    <property type="match status" value="1"/>
</dbReference>
<feature type="binding site" evidence="5">
    <location>
        <position position="220"/>
    </location>
    <ligand>
        <name>S-adenosyl-L-methionine</name>
        <dbReference type="ChEBI" id="CHEBI:59789"/>
    </ligand>
</feature>
<feature type="binding site" evidence="5">
    <location>
        <begin position="197"/>
        <end position="201"/>
    </location>
    <ligand>
        <name>S-adenosyl-L-methionine</name>
        <dbReference type="ChEBI" id="CHEBI:59789"/>
    </ligand>
</feature>
<dbReference type="HAMAP" id="MF_02126">
    <property type="entry name" value="RF_methyltr_PrmC"/>
    <property type="match status" value="1"/>
</dbReference>
<dbReference type="InterPro" id="IPR029063">
    <property type="entry name" value="SAM-dependent_MTases_sf"/>
</dbReference>
<dbReference type="Gene3D" id="1.10.8.10">
    <property type="entry name" value="DNA helicase RuvA subunit, C-terminal domain"/>
    <property type="match status" value="1"/>
</dbReference>
<dbReference type="InterPro" id="IPR004556">
    <property type="entry name" value="HemK-like"/>
</dbReference>
<feature type="domain" description="Release factor glutamine methyltransferase N-terminal" evidence="7">
    <location>
        <begin position="85"/>
        <end position="150"/>
    </location>
</feature>
<evidence type="ECO:0000313" key="8">
    <source>
        <dbReference type="EMBL" id="NYV28226.1"/>
    </source>
</evidence>
<dbReference type="Gene3D" id="3.40.50.150">
    <property type="entry name" value="Vaccinia Virus protein VP39"/>
    <property type="match status" value="1"/>
</dbReference>
<dbReference type="NCBIfam" id="TIGR03534">
    <property type="entry name" value="RF_mod_PrmC"/>
    <property type="match status" value="1"/>
</dbReference>
<dbReference type="EMBL" id="JABMKT010000026">
    <property type="protein sequence ID" value="NYV28226.1"/>
    <property type="molecule type" value="Genomic_DNA"/>
</dbReference>
<dbReference type="NCBIfam" id="TIGR00536">
    <property type="entry name" value="hemK_fam"/>
    <property type="match status" value="1"/>
</dbReference>
<evidence type="ECO:0000259" key="7">
    <source>
        <dbReference type="Pfam" id="PF17827"/>
    </source>
</evidence>
<dbReference type="CDD" id="cd02440">
    <property type="entry name" value="AdoMet_MTases"/>
    <property type="match status" value="1"/>
</dbReference>
<dbReference type="Pfam" id="PF17827">
    <property type="entry name" value="PrmC_N"/>
    <property type="match status" value="2"/>
</dbReference>
<dbReference type="PROSITE" id="PS00092">
    <property type="entry name" value="N6_MTASE"/>
    <property type="match status" value="1"/>
</dbReference>
<comment type="caution">
    <text evidence="5">Lacks conserved residue(s) required for the propagation of feature annotation.</text>
</comment>
<dbReference type="FunFam" id="3.40.50.150:FF:000053">
    <property type="entry name" value="Release factor glutamine methyltransferase"/>
    <property type="match status" value="1"/>
</dbReference>
<dbReference type="RefSeq" id="WP_180136257.1">
    <property type="nucleotide sequence ID" value="NZ_JABMKT010000026.1"/>
</dbReference>
<keyword evidence="9" id="KW-1185">Reference proteome</keyword>
<evidence type="ECO:0000256" key="1">
    <source>
        <dbReference type="ARBA" id="ARBA00022603"/>
    </source>
</evidence>
<feature type="binding site" evidence="5">
    <location>
        <position position="263"/>
    </location>
    <ligand>
        <name>S-adenosyl-L-methionine</name>
        <dbReference type="ChEBI" id="CHEBI:59789"/>
    </ligand>
</feature>
<dbReference type="InterPro" id="IPR007848">
    <property type="entry name" value="Small_mtfrase_dom"/>
</dbReference>
<protein>
    <recommendedName>
        <fullName evidence="5">Release factor glutamine methyltransferase</fullName>
        <shortName evidence="5">RF MTase</shortName>
        <ecNumber evidence="5">2.1.1.297</ecNumber>
    </recommendedName>
    <alternativeName>
        <fullName evidence="5">N5-glutamine methyltransferase PrmC</fullName>
    </alternativeName>
    <alternativeName>
        <fullName evidence="5">Protein-(glutamine-N5) MTase PrmC</fullName>
    </alternativeName>
    <alternativeName>
        <fullName evidence="5">Protein-glutamine N-methyltransferase PrmC</fullName>
    </alternativeName>
</protein>
<evidence type="ECO:0000313" key="9">
    <source>
        <dbReference type="Proteomes" id="UP000526184"/>
    </source>
</evidence>
<dbReference type="GO" id="GO:0102559">
    <property type="term" value="F:peptide chain release factor N(5)-glutamine methyltransferase activity"/>
    <property type="evidence" value="ECO:0007669"/>
    <property type="project" value="UniProtKB-EC"/>
</dbReference>
<comment type="similarity">
    <text evidence="5">Belongs to the protein N5-glutamine methyltransferase family. PrmC subfamily.</text>
</comment>
<dbReference type="Pfam" id="PF05175">
    <property type="entry name" value="MTS"/>
    <property type="match status" value="1"/>
</dbReference>
<dbReference type="PANTHER" id="PTHR18895">
    <property type="entry name" value="HEMK METHYLTRANSFERASE"/>
    <property type="match status" value="1"/>
</dbReference>
<evidence type="ECO:0000256" key="3">
    <source>
        <dbReference type="ARBA" id="ARBA00022691"/>
    </source>
</evidence>
<dbReference type="GO" id="GO:0032259">
    <property type="term" value="P:methylation"/>
    <property type="evidence" value="ECO:0007669"/>
    <property type="project" value="UniProtKB-KW"/>
</dbReference>
<comment type="caution">
    <text evidence="8">The sequence shown here is derived from an EMBL/GenBank/DDBJ whole genome shotgun (WGS) entry which is preliminary data.</text>
</comment>
<organism evidence="8 9">
    <name type="scientific">Streptobacillus felis</name>
    <dbReference type="NCBI Taxonomy" id="1384509"/>
    <lineage>
        <taxon>Bacteria</taxon>
        <taxon>Fusobacteriati</taxon>
        <taxon>Fusobacteriota</taxon>
        <taxon>Fusobacteriia</taxon>
        <taxon>Fusobacteriales</taxon>
        <taxon>Leptotrichiaceae</taxon>
        <taxon>Streptobacillus</taxon>
    </lineage>
</organism>
<gene>
    <name evidence="5 8" type="primary">prmC</name>
    <name evidence="8" type="ORF">HP397_05325</name>
</gene>
<feature type="domain" description="Methyltransferase small" evidence="6">
    <location>
        <begin position="184"/>
        <end position="288"/>
    </location>
</feature>